<comment type="function">
    <text evidence="7">Protein S19 forms a complex with S13 that binds strongly to the 16S ribosomal RNA.</text>
</comment>
<dbReference type="Pfam" id="PF00203">
    <property type="entry name" value="Ribosomal_S19"/>
    <property type="match status" value="1"/>
</dbReference>
<dbReference type="PROSITE" id="PS00323">
    <property type="entry name" value="RIBOSOMAL_S19"/>
    <property type="match status" value="1"/>
</dbReference>
<evidence type="ECO:0000256" key="3">
    <source>
        <dbReference type="ARBA" id="ARBA00022884"/>
    </source>
</evidence>
<keyword evidence="4 7" id="KW-0689">Ribosomal protein</keyword>
<evidence type="ECO:0000313" key="9">
    <source>
        <dbReference type="EMBL" id="OGF78150.1"/>
    </source>
</evidence>
<dbReference type="InterPro" id="IPR020934">
    <property type="entry name" value="Ribosomal_uS19_CS"/>
</dbReference>
<accession>A0A1F5WR99</accession>
<comment type="caution">
    <text evidence="9">The sequence shown here is derived from an EMBL/GenBank/DDBJ whole genome shotgun (WGS) entry which is preliminary data.</text>
</comment>
<evidence type="ECO:0000256" key="7">
    <source>
        <dbReference type="HAMAP-Rule" id="MF_00531"/>
    </source>
</evidence>
<evidence type="ECO:0000256" key="6">
    <source>
        <dbReference type="ARBA" id="ARBA00035163"/>
    </source>
</evidence>
<name>A0A1F5WR99_9BACT</name>
<dbReference type="InterPro" id="IPR005732">
    <property type="entry name" value="Ribosomal_uS19_bac-type"/>
</dbReference>
<dbReference type="InterPro" id="IPR002222">
    <property type="entry name" value="Ribosomal_uS19"/>
</dbReference>
<reference evidence="9 10" key="1">
    <citation type="journal article" date="2016" name="Nat. Commun.">
        <title>Thousands of microbial genomes shed light on interconnected biogeochemical processes in an aquifer system.</title>
        <authorList>
            <person name="Anantharaman K."/>
            <person name="Brown C.T."/>
            <person name="Hug L.A."/>
            <person name="Sharon I."/>
            <person name="Castelle C.J."/>
            <person name="Probst A.J."/>
            <person name="Thomas B.C."/>
            <person name="Singh A."/>
            <person name="Wilkins M.J."/>
            <person name="Karaoz U."/>
            <person name="Brodie E.L."/>
            <person name="Williams K.H."/>
            <person name="Hubbard S.S."/>
            <person name="Banfield J.F."/>
        </authorList>
    </citation>
    <scope>NUCLEOTIDE SEQUENCE [LARGE SCALE GENOMIC DNA]</scope>
</reference>
<dbReference type="GO" id="GO:0003735">
    <property type="term" value="F:structural constituent of ribosome"/>
    <property type="evidence" value="ECO:0007669"/>
    <property type="project" value="InterPro"/>
</dbReference>
<dbReference type="PRINTS" id="PR00975">
    <property type="entry name" value="RIBOSOMALS19"/>
</dbReference>
<dbReference type="AlphaFoldDB" id="A0A1F5WR99"/>
<keyword evidence="3 7" id="KW-0694">RNA-binding</keyword>
<sequence length="106" mass="11506">MSRSVKKGPYVDKKLLKKISGKKSGSGDVIKTWSRSSQIAPEMIGFTFGVHNGKDFISVTVKEEMVGHRLGEFSPSRKFVRHGGKMQKEIEAAAKVSASAPATPSK</sequence>
<evidence type="ECO:0000256" key="1">
    <source>
        <dbReference type="ARBA" id="ARBA00007345"/>
    </source>
</evidence>
<dbReference type="NCBIfam" id="TIGR01050">
    <property type="entry name" value="rpsS_bact"/>
    <property type="match status" value="1"/>
</dbReference>
<protein>
    <recommendedName>
        <fullName evidence="6 7">Small ribosomal subunit protein uS19</fullName>
    </recommendedName>
</protein>
<dbReference type="GO" id="GO:0000028">
    <property type="term" value="P:ribosomal small subunit assembly"/>
    <property type="evidence" value="ECO:0007669"/>
    <property type="project" value="TreeGrafter"/>
</dbReference>
<comment type="similarity">
    <text evidence="1 7 8">Belongs to the universal ribosomal protein uS19 family.</text>
</comment>
<dbReference type="SUPFAM" id="SSF54570">
    <property type="entry name" value="Ribosomal protein S19"/>
    <property type="match status" value="1"/>
</dbReference>
<dbReference type="GO" id="GO:0005737">
    <property type="term" value="C:cytoplasm"/>
    <property type="evidence" value="ECO:0007669"/>
    <property type="project" value="UniProtKB-ARBA"/>
</dbReference>
<evidence type="ECO:0000256" key="5">
    <source>
        <dbReference type="ARBA" id="ARBA00023274"/>
    </source>
</evidence>
<dbReference type="GO" id="GO:0019843">
    <property type="term" value="F:rRNA binding"/>
    <property type="evidence" value="ECO:0007669"/>
    <property type="project" value="UniProtKB-UniRule"/>
</dbReference>
<organism evidence="9 10">
    <name type="scientific">Candidatus Giovannonibacteria bacterium RIFCSPHIGHO2_12_FULL_43_15</name>
    <dbReference type="NCBI Taxonomy" id="1798341"/>
    <lineage>
        <taxon>Bacteria</taxon>
        <taxon>Candidatus Giovannoniibacteriota</taxon>
    </lineage>
</organism>
<evidence type="ECO:0000256" key="4">
    <source>
        <dbReference type="ARBA" id="ARBA00022980"/>
    </source>
</evidence>
<gene>
    <name evidence="7" type="primary">rpsS</name>
    <name evidence="9" type="ORF">A3F23_03030</name>
</gene>
<keyword evidence="5 7" id="KW-0687">Ribonucleoprotein</keyword>
<dbReference type="PIRSF" id="PIRSF002144">
    <property type="entry name" value="Ribosomal_S19"/>
    <property type="match status" value="1"/>
</dbReference>
<dbReference type="EMBL" id="MFHT01000004">
    <property type="protein sequence ID" value="OGF78150.1"/>
    <property type="molecule type" value="Genomic_DNA"/>
</dbReference>
<proteinExistence type="inferred from homology"/>
<dbReference type="InterPro" id="IPR023575">
    <property type="entry name" value="Ribosomal_uS19_SF"/>
</dbReference>
<evidence type="ECO:0000256" key="8">
    <source>
        <dbReference type="RuleBase" id="RU003485"/>
    </source>
</evidence>
<dbReference type="Gene3D" id="3.30.860.10">
    <property type="entry name" value="30s Ribosomal Protein S19, Chain A"/>
    <property type="match status" value="1"/>
</dbReference>
<keyword evidence="2 7" id="KW-0699">rRNA-binding</keyword>
<dbReference type="GO" id="GO:0006412">
    <property type="term" value="P:translation"/>
    <property type="evidence" value="ECO:0007669"/>
    <property type="project" value="UniProtKB-UniRule"/>
</dbReference>
<evidence type="ECO:0000313" key="10">
    <source>
        <dbReference type="Proteomes" id="UP000177723"/>
    </source>
</evidence>
<dbReference type="HAMAP" id="MF_00531">
    <property type="entry name" value="Ribosomal_uS19"/>
    <property type="match status" value="1"/>
</dbReference>
<evidence type="ECO:0000256" key="2">
    <source>
        <dbReference type="ARBA" id="ARBA00022730"/>
    </source>
</evidence>
<dbReference type="FunFam" id="3.30.860.10:FF:000001">
    <property type="entry name" value="30S ribosomal protein S19"/>
    <property type="match status" value="1"/>
</dbReference>
<dbReference type="PANTHER" id="PTHR11880:SF8">
    <property type="entry name" value="SMALL RIBOSOMAL SUBUNIT PROTEIN US19M"/>
    <property type="match status" value="1"/>
</dbReference>
<dbReference type="GO" id="GO:0015935">
    <property type="term" value="C:small ribosomal subunit"/>
    <property type="evidence" value="ECO:0007669"/>
    <property type="project" value="InterPro"/>
</dbReference>
<dbReference type="Proteomes" id="UP000177723">
    <property type="component" value="Unassembled WGS sequence"/>
</dbReference>
<dbReference type="PANTHER" id="PTHR11880">
    <property type="entry name" value="RIBOSOMAL PROTEIN S19P FAMILY MEMBER"/>
    <property type="match status" value="1"/>
</dbReference>